<gene>
    <name evidence="1" type="ORF">Hyperionvirus7_33</name>
</gene>
<evidence type="ECO:0008006" key="2">
    <source>
        <dbReference type="Google" id="ProtNLM"/>
    </source>
</evidence>
<protein>
    <recommendedName>
        <fullName evidence="2">RING-type domain-containing protein</fullName>
    </recommendedName>
</protein>
<name>A0A3G5A8R8_9VIRU</name>
<accession>A0A3G5A8R8</accession>
<reference evidence="1" key="1">
    <citation type="submission" date="2018-10" db="EMBL/GenBank/DDBJ databases">
        <title>Hidden diversity of soil giant viruses.</title>
        <authorList>
            <person name="Schulz F."/>
            <person name="Alteio L."/>
            <person name="Goudeau D."/>
            <person name="Ryan E.M."/>
            <person name="Malmstrom R.R."/>
            <person name="Blanchard J."/>
            <person name="Woyke T."/>
        </authorList>
    </citation>
    <scope>NUCLEOTIDE SEQUENCE</scope>
    <source>
        <strain evidence="1">HYV1</strain>
    </source>
</reference>
<evidence type="ECO:0000313" key="1">
    <source>
        <dbReference type="EMBL" id="AYV83462.1"/>
    </source>
</evidence>
<proteinExistence type="predicted"/>
<dbReference type="EMBL" id="MK072389">
    <property type="protein sequence ID" value="AYV83462.1"/>
    <property type="molecule type" value="Genomic_DNA"/>
</dbReference>
<sequence length="177" mass="20371">MCVKHFTKCLLCKQFFCNDCYPFHRITPECGCKIHQCRKAAGVCYYCKSTSKTHLKVAFKKASYSADKCYSQRIDICCLCQRYYRDIISSSAIHSFCHYLCHCGADVCKDSTATCDVCSHYLSHGKWELGADLFFTTKSGTDIRNFVNICCICEVRTDIMVQTIFHCDKEIILFLKM</sequence>
<organism evidence="1">
    <name type="scientific">Hyperionvirus sp</name>
    <dbReference type="NCBI Taxonomy" id="2487770"/>
    <lineage>
        <taxon>Viruses</taxon>
        <taxon>Varidnaviria</taxon>
        <taxon>Bamfordvirae</taxon>
        <taxon>Nucleocytoviricota</taxon>
        <taxon>Megaviricetes</taxon>
        <taxon>Imitervirales</taxon>
        <taxon>Mimiviridae</taxon>
        <taxon>Klosneuvirinae</taxon>
    </lineage>
</organism>